<organism evidence="2 3">
    <name type="scientific">Halopelagius fulvigenes</name>
    <dbReference type="NCBI Taxonomy" id="1198324"/>
    <lineage>
        <taxon>Archaea</taxon>
        <taxon>Methanobacteriati</taxon>
        <taxon>Methanobacteriota</taxon>
        <taxon>Stenosarchaea group</taxon>
        <taxon>Halobacteria</taxon>
        <taxon>Halobacteriales</taxon>
        <taxon>Haloferacaceae</taxon>
    </lineage>
</organism>
<evidence type="ECO:0000256" key="1">
    <source>
        <dbReference type="SAM" id="Phobius"/>
    </source>
</evidence>
<sequence length="222" mass="23944">MASVCVLNGRRADALAAKLRAFSRINRLPETLGYNVAYVLLAAGIASPGYSVFFSREDVALIALVFGAAMLTKMQASIADTLHDYAVDKANPEKEVTSHAVEEFGHETAYTLLVGELVLGLVLWALVSLETNSALFVAWGSVLALCGFAYSYPPRFKEWGVFNHIVTTGADVFCVLLPLIWVVGTPSVESISRALSSSCFSTRSVITSSTKQQTRITTKSPD</sequence>
<dbReference type="Proteomes" id="UP001596408">
    <property type="component" value="Unassembled WGS sequence"/>
</dbReference>
<evidence type="ECO:0000313" key="3">
    <source>
        <dbReference type="Proteomes" id="UP001596408"/>
    </source>
</evidence>
<feature type="transmembrane region" description="Helical" evidence="1">
    <location>
        <begin position="108"/>
        <end position="127"/>
    </location>
</feature>
<evidence type="ECO:0000313" key="2">
    <source>
        <dbReference type="EMBL" id="MFC6823612.1"/>
    </source>
</evidence>
<keyword evidence="1" id="KW-1133">Transmembrane helix</keyword>
<proteinExistence type="predicted"/>
<dbReference type="RefSeq" id="WP_379692064.1">
    <property type="nucleotide sequence ID" value="NZ_JBHSXH010000004.1"/>
</dbReference>
<dbReference type="InterPro" id="IPR044878">
    <property type="entry name" value="UbiA_sf"/>
</dbReference>
<reference evidence="2 3" key="1">
    <citation type="journal article" date="2019" name="Int. J. Syst. Evol. Microbiol.">
        <title>The Global Catalogue of Microorganisms (GCM) 10K type strain sequencing project: providing services to taxonomists for standard genome sequencing and annotation.</title>
        <authorList>
            <consortium name="The Broad Institute Genomics Platform"/>
            <consortium name="The Broad Institute Genome Sequencing Center for Infectious Disease"/>
            <person name="Wu L."/>
            <person name="Ma J."/>
        </authorList>
    </citation>
    <scope>NUCLEOTIDE SEQUENCE [LARGE SCALE GENOMIC DNA]</scope>
    <source>
        <strain evidence="2 3">YIM 94188</strain>
    </source>
</reference>
<comment type="caution">
    <text evidence="2">The sequence shown here is derived from an EMBL/GenBank/DDBJ whole genome shotgun (WGS) entry which is preliminary data.</text>
</comment>
<feature type="transmembrane region" description="Helical" evidence="1">
    <location>
        <begin position="32"/>
        <end position="52"/>
    </location>
</feature>
<evidence type="ECO:0008006" key="4">
    <source>
        <dbReference type="Google" id="ProtNLM"/>
    </source>
</evidence>
<feature type="transmembrane region" description="Helical" evidence="1">
    <location>
        <begin position="164"/>
        <end position="183"/>
    </location>
</feature>
<protein>
    <recommendedName>
        <fullName evidence="4">4-hydroxybenzoate polyprenyltransferase</fullName>
    </recommendedName>
</protein>
<keyword evidence="3" id="KW-1185">Reference proteome</keyword>
<dbReference type="EMBL" id="JBHSXH010000004">
    <property type="protein sequence ID" value="MFC6823612.1"/>
    <property type="molecule type" value="Genomic_DNA"/>
</dbReference>
<gene>
    <name evidence="2" type="ORF">ACFQEV_01135</name>
</gene>
<dbReference type="AlphaFoldDB" id="A0ABD5TSM4"/>
<name>A0ABD5TSM4_9EURY</name>
<accession>A0ABD5TSM4</accession>
<keyword evidence="1" id="KW-0472">Membrane</keyword>
<dbReference type="Gene3D" id="1.10.357.140">
    <property type="entry name" value="UbiA prenyltransferase"/>
    <property type="match status" value="1"/>
</dbReference>
<keyword evidence="1" id="KW-0812">Transmembrane</keyword>
<feature type="transmembrane region" description="Helical" evidence="1">
    <location>
        <begin position="59"/>
        <end position="78"/>
    </location>
</feature>
<feature type="transmembrane region" description="Helical" evidence="1">
    <location>
        <begin position="134"/>
        <end position="152"/>
    </location>
</feature>